<feature type="active site" evidence="1">
    <location>
        <position position="157"/>
    </location>
</feature>
<dbReference type="EMBL" id="NIRI02000042">
    <property type="protein sequence ID" value="KAG5447566.1"/>
    <property type="molecule type" value="Genomic_DNA"/>
</dbReference>
<proteinExistence type="predicted"/>
<keyword evidence="2" id="KW-0121">Carboxypeptidase</keyword>
<dbReference type="GO" id="GO:0005737">
    <property type="term" value="C:cytoplasm"/>
    <property type="evidence" value="ECO:0007669"/>
    <property type="project" value="InterPro"/>
</dbReference>
<dbReference type="Pfam" id="PF14822">
    <property type="entry name" value="Vasohibin"/>
    <property type="match status" value="1"/>
</dbReference>
<dbReference type="PANTHER" id="PTHR15750:SF2">
    <property type="entry name" value="VASOHIBIN"/>
    <property type="match status" value="1"/>
</dbReference>
<organism evidence="2 3">
    <name type="scientific">Clonorchis sinensis</name>
    <name type="common">Chinese liver fluke</name>
    <dbReference type="NCBI Taxonomy" id="79923"/>
    <lineage>
        <taxon>Eukaryota</taxon>
        <taxon>Metazoa</taxon>
        <taxon>Spiralia</taxon>
        <taxon>Lophotrochozoa</taxon>
        <taxon>Platyhelminthes</taxon>
        <taxon>Trematoda</taxon>
        <taxon>Digenea</taxon>
        <taxon>Opisthorchiida</taxon>
        <taxon>Opisthorchiata</taxon>
        <taxon>Opisthorchiidae</taxon>
        <taxon>Clonorchis</taxon>
    </lineage>
</organism>
<dbReference type="AlphaFoldDB" id="A0A8T1MFF5"/>
<keyword evidence="2" id="KW-0378">Hydrolase</keyword>
<dbReference type="PANTHER" id="PTHR15750">
    <property type="entry name" value="VASOHIBIN-1-LIKE ISOFORM X2"/>
    <property type="match status" value="1"/>
</dbReference>
<evidence type="ECO:0000313" key="2">
    <source>
        <dbReference type="EMBL" id="KAG5447566.1"/>
    </source>
</evidence>
<keyword evidence="2" id="KW-0645">Protease</keyword>
<protein>
    <submittedName>
        <fullName evidence="2">Tubulinyl-Tyr carboxypeptidase 2</fullName>
    </submittedName>
</protein>
<keyword evidence="3" id="KW-1185">Reference proteome</keyword>
<feature type="active site" evidence="1">
    <location>
        <position position="122"/>
    </location>
</feature>
<dbReference type="InterPro" id="IPR028131">
    <property type="entry name" value="VASH1"/>
</dbReference>
<sequence>MDGDSKQYLFNKSGFPMDRDTMEAVFSYCTDQNKTNEAVIRSIQDIYTEEAGACLPHVNPPHLNLNTSLEPCLKLELIQDYINKFTYNYTGVQFFPVNRKASMSRLRDLARLIIDAALPIKCLEATILAIFLTQGQKEFKRFTISFCSEFQGHPFRHVVLGVYSNGKYGALGLSRRRDLMYKPLEYPSMISLIQSYMKAYSKHYHKLVRVKIGLPIPHDPHRFETIPWKGLLITSNAFNRNTDCKHILEQYSRLIRRHTEAIYVNPAAIHLPTLGHVLPSPTLHKHPLRQTQKVTVGSARTITRKKSRLISGSYQKGSTKSPRRIKGPILTANKEIMKPQMPAQYQVRV</sequence>
<evidence type="ECO:0000313" key="3">
    <source>
        <dbReference type="Proteomes" id="UP000286415"/>
    </source>
</evidence>
<reference evidence="2 3" key="2">
    <citation type="journal article" date="2021" name="Genomics">
        <title>High-quality reference genome for Clonorchis sinensis.</title>
        <authorList>
            <person name="Young N.D."/>
            <person name="Stroehlein A.J."/>
            <person name="Kinkar L."/>
            <person name="Wang T."/>
            <person name="Sohn W.M."/>
            <person name="Chang B.C.H."/>
            <person name="Kaur P."/>
            <person name="Weisz D."/>
            <person name="Dudchenko O."/>
            <person name="Aiden E.L."/>
            <person name="Korhonen P.K."/>
            <person name="Gasser R.B."/>
        </authorList>
    </citation>
    <scope>NUCLEOTIDE SEQUENCE [LARGE SCALE GENOMIC DNA]</scope>
    <source>
        <strain evidence="2">Cs-k2</strain>
    </source>
</reference>
<dbReference type="OrthoDB" id="9974232at2759"/>
<evidence type="ECO:0000256" key="1">
    <source>
        <dbReference type="PIRSR" id="PIRSR628131-1"/>
    </source>
</evidence>
<feature type="active site" evidence="1">
    <location>
        <position position="174"/>
    </location>
</feature>
<name>A0A8T1MFF5_CLOSI</name>
<gene>
    <name evidence="2" type="ORF">CSKR_101335</name>
</gene>
<dbReference type="Proteomes" id="UP000286415">
    <property type="component" value="Unassembled WGS sequence"/>
</dbReference>
<accession>A0A8T1MFF5</accession>
<comment type="caution">
    <text evidence="2">The sequence shown here is derived from an EMBL/GenBank/DDBJ whole genome shotgun (WGS) entry which is preliminary data.</text>
</comment>
<reference evidence="2 3" key="1">
    <citation type="journal article" date="2018" name="Biotechnol. Adv.">
        <title>Improved genomic resources and new bioinformatic workflow for the carcinogenic parasite Clonorchis sinensis: Biotechnological implications.</title>
        <authorList>
            <person name="Wang D."/>
            <person name="Korhonen P.K."/>
            <person name="Gasser R.B."/>
            <person name="Young N.D."/>
        </authorList>
    </citation>
    <scope>NUCLEOTIDE SEQUENCE [LARGE SCALE GENOMIC DNA]</scope>
    <source>
        <strain evidence="2">Cs-k2</strain>
    </source>
</reference>
<dbReference type="GO" id="GO:0004180">
    <property type="term" value="F:carboxypeptidase activity"/>
    <property type="evidence" value="ECO:0007669"/>
    <property type="project" value="UniProtKB-KW"/>
</dbReference>